<dbReference type="AlphaFoldDB" id="A0A0F3H3R1"/>
<dbReference type="InterPro" id="IPR040988">
    <property type="entry name" value="DUF5618"/>
</dbReference>
<feature type="domain" description="DUF5618" evidence="1">
    <location>
        <begin position="13"/>
        <end position="136"/>
    </location>
</feature>
<reference evidence="2 3" key="1">
    <citation type="submission" date="2015-02" db="EMBL/GenBank/DDBJ databases">
        <title>Single-cell genomics of uncultivated deep-branching MTB reveals a conserved set of magnetosome genes.</title>
        <authorList>
            <person name="Kolinko S."/>
            <person name="Richter M."/>
            <person name="Glockner F.O."/>
            <person name="Brachmann A."/>
            <person name="Schuler D."/>
        </authorList>
    </citation>
    <scope>NUCLEOTIDE SEQUENCE [LARGE SCALE GENOMIC DNA]</scope>
    <source>
        <strain evidence="2">TM-1</strain>
    </source>
</reference>
<evidence type="ECO:0000259" key="1">
    <source>
        <dbReference type="Pfam" id="PF18498"/>
    </source>
</evidence>
<dbReference type="Proteomes" id="UP000033423">
    <property type="component" value="Unassembled WGS sequence"/>
</dbReference>
<organism evidence="2 3">
    <name type="scientific">Candidatus Magnetobacterium bavaricum</name>
    <dbReference type="NCBI Taxonomy" id="29290"/>
    <lineage>
        <taxon>Bacteria</taxon>
        <taxon>Pseudomonadati</taxon>
        <taxon>Nitrospirota</taxon>
        <taxon>Thermodesulfovibrionia</taxon>
        <taxon>Thermodesulfovibrionales</taxon>
        <taxon>Candidatus Magnetobacteriaceae</taxon>
        <taxon>Candidatus Magnetobacterium</taxon>
    </lineage>
</organism>
<gene>
    <name evidence="2" type="ORF">MBAV_000221</name>
</gene>
<protein>
    <recommendedName>
        <fullName evidence="1">DUF5618 domain-containing protein</fullName>
    </recommendedName>
</protein>
<evidence type="ECO:0000313" key="2">
    <source>
        <dbReference type="EMBL" id="KJU87593.1"/>
    </source>
</evidence>
<sequence length="137" mass="15863">MQKRQAKRQIIKEGEAIRYLENAREILRNTQIEGNNYMDRKPIREAFGTAYLAVLEAINEALIKKGLTPKQLPKKVETYRIALQDHLSVKNGKLLKEFNSLYDALHIAGYYQGLLYEVHLVKEAMKATERFIKKVTA</sequence>
<name>A0A0F3H3R1_9BACT</name>
<dbReference type="Gene3D" id="1.20.120.330">
    <property type="entry name" value="Nucleotidyltransferases domain 2"/>
    <property type="match status" value="1"/>
</dbReference>
<dbReference type="Pfam" id="PF18498">
    <property type="entry name" value="DUF5618"/>
    <property type="match status" value="1"/>
</dbReference>
<comment type="caution">
    <text evidence="2">The sequence shown here is derived from an EMBL/GenBank/DDBJ whole genome shotgun (WGS) entry which is preliminary data.</text>
</comment>
<keyword evidence="3" id="KW-1185">Reference proteome</keyword>
<accession>A0A0F3H3R1</accession>
<evidence type="ECO:0000313" key="3">
    <source>
        <dbReference type="Proteomes" id="UP000033423"/>
    </source>
</evidence>
<dbReference type="EMBL" id="LACI01000103">
    <property type="protein sequence ID" value="KJU87593.1"/>
    <property type="molecule type" value="Genomic_DNA"/>
</dbReference>
<proteinExistence type="predicted"/>